<keyword evidence="1" id="KW-0732">Signal</keyword>
<gene>
    <name evidence="2" type="ORF">PGRI_038800</name>
</gene>
<protein>
    <submittedName>
        <fullName evidence="2">Uncharacterized protein</fullName>
    </submittedName>
</protein>
<evidence type="ECO:0000313" key="2">
    <source>
        <dbReference type="EMBL" id="KXG47134.1"/>
    </source>
</evidence>
<dbReference type="GeneID" id="63706893"/>
<feature type="signal peptide" evidence="1">
    <location>
        <begin position="1"/>
        <end position="18"/>
    </location>
</feature>
<reference evidence="2 3" key="1">
    <citation type="journal article" date="2016" name="BMC Genomics">
        <title>Genome sequencing and secondary metabolism of the postharvest pathogen Penicillium griseofulvum.</title>
        <authorList>
            <person name="Banani H."/>
            <person name="Marcet-Houben M."/>
            <person name="Ballester A.R."/>
            <person name="Abbruscato P."/>
            <person name="Gonzalez-Candelas L."/>
            <person name="Gabaldon T."/>
            <person name="Spadaro D."/>
        </authorList>
    </citation>
    <scope>NUCLEOTIDE SEQUENCE [LARGE SCALE GENOMIC DNA]</scope>
    <source>
        <strain evidence="2 3">PG3</strain>
    </source>
</reference>
<accession>A0A135LDU4</accession>
<dbReference type="OMA" id="QINVAHA"/>
<evidence type="ECO:0000256" key="1">
    <source>
        <dbReference type="SAM" id="SignalP"/>
    </source>
</evidence>
<dbReference type="Pfam" id="PF19271">
    <property type="entry name" value="Nis1"/>
    <property type="match status" value="1"/>
</dbReference>
<evidence type="ECO:0000313" key="3">
    <source>
        <dbReference type="Proteomes" id="UP000070168"/>
    </source>
</evidence>
<sequence>MKMKSFFSIVLFIAVAIAQRATIGLPVEDQRINSGKDVVVQVQRPNSLSPSKEMGVAIGLSSCKSSPCRDADEVLGTILYNGPFNPQYYEPSLPPYENFTVTVPASATIGKSQINIAHAALIGAGPSAFLESLNQTVFVV</sequence>
<dbReference type="InterPro" id="IPR045469">
    <property type="entry name" value="Nis1"/>
</dbReference>
<comment type="caution">
    <text evidence="2">The sequence shown here is derived from an EMBL/GenBank/DDBJ whole genome shotgun (WGS) entry which is preliminary data.</text>
</comment>
<keyword evidence="3" id="KW-1185">Reference proteome</keyword>
<dbReference type="Proteomes" id="UP000070168">
    <property type="component" value="Unassembled WGS sequence"/>
</dbReference>
<dbReference type="AlphaFoldDB" id="A0A135LDU4"/>
<organism evidence="2 3">
    <name type="scientific">Penicillium patulum</name>
    <name type="common">Penicillium griseofulvum</name>
    <dbReference type="NCBI Taxonomy" id="5078"/>
    <lineage>
        <taxon>Eukaryota</taxon>
        <taxon>Fungi</taxon>
        <taxon>Dikarya</taxon>
        <taxon>Ascomycota</taxon>
        <taxon>Pezizomycotina</taxon>
        <taxon>Eurotiomycetes</taxon>
        <taxon>Eurotiomycetidae</taxon>
        <taxon>Eurotiales</taxon>
        <taxon>Aspergillaceae</taxon>
        <taxon>Penicillium</taxon>
    </lineage>
</organism>
<name>A0A135LDU4_PENPA</name>
<dbReference type="RefSeq" id="XP_040645670.1">
    <property type="nucleotide sequence ID" value="XM_040791593.1"/>
</dbReference>
<proteinExistence type="predicted"/>
<dbReference type="OrthoDB" id="2841294at2759"/>
<feature type="chain" id="PRO_5007800487" evidence="1">
    <location>
        <begin position="19"/>
        <end position="140"/>
    </location>
</feature>
<dbReference type="EMBL" id="LHQR01000067">
    <property type="protein sequence ID" value="KXG47134.1"/>
    <property type="molecule type" value="Genomic_DNA"/>
</dbReference>